<evidence type="ECO:0000313" key="2">
    <source>
        <dbReference type="Proteomes" id="UP000297597"/>
    </source>
</evidence>
<comment type="caution">
    <text evidence="1">The sequence shown here is derived from an EMBL/GenBank/DDBJ whole genome shotgun (WGS) entry which is preliminary data.</text>
</comment>
<dbReference type="RefSeq" id="WP_205078081.1">
    <property type="nucleotide sequence ID" value="NZ_QFFZ01000059.1"/>
</dbReference>
<sequence length="240" mass="27148">MSDLAFPKNILGQNGLSVLREVGHSRLSRDFYLAGGTGLALQIKHRRSLDLDFFQNKLDEKISFNTIADDLERIFKPYLPKLLFKQVDQASWIINGVNVTFIAYPFAAVYKPVRGETVDKSLTGIMLASPQEIALMKAYSIGRRATVRDYLDLYFLLSRGITSIKEIIQKAPAKFKAGNEPLFSPRLFLEQLVYTDDLEDRNIPVETLPESKTKIAEIEDYLIAAVQEYLESKNMSGGDF</sequence>
<reference evidence="1 2" key="1">
    <citation type="journal article" date="2018" name="Environ. Microbiol.">
        <title>Novel energy conservation strategies and behaviour of Pelotomaculum schinkii driving syntrophic propionate catabolism.</title>
        <authorList>
            <person name="Hidalgo-Ahumada C.A.P."/>
            <person name="Nobu M.K."/>
            <person name="Narihiro T."/>
            <person name="Tamaki H."/>
            <person name="Liu W.T."/>
            <person name="Kamagata Y."/>
            <person name="Stams A.J.M."/>
            <person name="Imachi H."/>
            <person name="Sousa D.Z."/>
        </authorList>
    </citation>
    <scope>NUCLEOTIDE SEQUENCE [LARGE SCALE GENOMIC DNA]</scope>
    <source>
        <strain evidence="1 2">MGP</strain>
    </source>
</reference>
<gene>
    <name evidence="1" type="ORF">Pmgp_03382</name>
</gene>
<evidence type="ECO:0000313" key="1">
    <source>
        <dbReference type="EMBL" id="TEB09100.1"/>
    </source>
</evidence>
<proteinExistence type="predicted"/>
<evidence type="ECO:0008006" key="3">
    <source>
        <dbReference type="Google" id="ProtNLM"/>
    </source>
</evidence>
<dbReference type="InterPro" id="IPR014942">
    <property type="entry name" value="AbiEii"/>
</dbReference>
<dbReference type="Proteomes" id="UP000297597">
    <property type="component" value="Unassembled WGS sequence"/>
</dbReference>
<name>A0A4Y7RK27_9FIRM</name>
<dbReference type="EMBL" id="QFFZ01000059">
    <property type="protein sequence ID" value="TEB09100.1"/>
    <property type="molecule type" value="Genomic_DNA"/>
</dbReference>
<dbReference type="AlphaFoldDB" id="A0A4Y7RK27"/>
<keyword evidence="2" id="KW-1185">Reference proteome</keyword>
<dbReference type="Pfam" id="PF08843">
    <property type="entry name" value="AbiEii"/>
    <property type="match status" value="1"/>
</dbReference>
<organism evidence="1 2">
    <name type="scientific">Pelotomaculum propionicicum</name>
    <dbReference type="NCBI Taxonomy" id="258475"/>
    <lineage>
        <taxon>Bacteria</taxon>
        <taxon>Bacillati</taxon>
        <taxon>Bacillota</taxon>
        <taxon>Clostridia</taxon>
        <taxon>Eubacteriales</taxon>
        <taxon>Desulfotomaculaceae</taxon>
        <taxon>Pelotomaculum</taxon>
    </lineage>
</organism>
<protein>
    <recommendedName>
        <fullName evidence="3">Nucleotidyl transferase AbiEii/AbiGii toxin family protein</fullName>
    </recommendedName>
</protein>
<accession>A0A4Y7RK27</accession>